<feature type="transmembrane region" description="Helical" evidence="1">
    <location>
        <begin position="22"/>
        <end position="55"/>
    </location>
</feature>
<keyword evidence="1" id="KW-0472">Membrane</keyword>
<dbReference type="AlphaFoldDB" id="A0A1G2T9G5"/>
<evidence type="ECO:0008006" key="4">
    <source>
        <dbReference type="Google" id="ProtNLM"/>
    </source>
</evidence>
<protein>
    <recommendedName>
        <fullName evidence="4">DUF5673 domain-containing protein</fullName>
    </recommendedName>
</protein>
<comment type="caution">
    <text evidence="2">The sequence shown here is derived from an EMBL/GenBank/DDBJ whole genome shotgun (WGS) entry which is preliminary data.</text>
</comment>
<evidence type="ECO:0000313" key="3">
    <source>
        <dbReference type="Proteomes" id="UP000179264"/>
    </source>
</evidence>
<keyword evidence="1" id="KW-0812">Transmembrane</keyword>
<dbReference type="Proteomes" id="UP000179264">
    <property type="component" value="Unassembled WGS sequence"/>
</dbReference>
<keyword evidence="1" id="KW-1133">Transmembrane helix</keyword>
<gene>
    <name evidence="2" type="ORF">A2W58_03055</name>
</gene>
<evidence type="ECO:0000313" key="2">
    <source>
        <dbReference type="EMBL" id="OHA93914.1"/>
    </source>
</evidence>
<proteinExistence type="predicted"/>
<accession>A0A1G2T9G5</accession>
<name>A0A1G2T9G5_9BACT</name>
<dbReference type="EMBL" id="MHVL01000006">
    <property type="protein sequence ID" value="OHA93914.1"/>
    <property type="molecule type" value="Genomic_DNA"/>
</dbReference>
<evidence type="ECO:0000256" key="1">
    <source>
        <dbReference type="SAM" id="Phobius"/>
    </source>
</evidence>
<reference evidence="2 3" key="1">
    <citation type="journal article" date="2016" name="Nat. Commun.">
        <title>Thousands of microbial genomes shed light on interconnected biogeochemical processes in an aquifer system.</title>
        <authorList>
            <person name="Anantharaman K."/>
            <person name="Brown C.T."/>
            <person name="Hug L.A."/>
            <person name="Sharon I."/>
            <person name="Castelle C.J."/>
            <person name="Probst A.J."/>
            <person name="Thomas B.C."/>
            <person name="Singh A."/>
            <person name="Wilkins M.J."/>
            <person name="Karaoz U."/>
            <person name="Brodie E.L."/>
            <person name="Williams K.H."/>
            <person name="Hubbard S.S."/>
            <person name="Banfield J.F."/>
        </authorList>
    </citation>
    <scope>NUCLEOTIDE SEQUENCE [LARGE SCALE GENOMIC DNA]</scope>
</reference>
<organism evidence="2 3">
    <name type="scientific">Candidatus Zambryskibacteria bacterium RIFCSPHIGHO2_02_38_10.5</name>
    <dbReference type="NCBI Taxonomy" id="1802742"/>
    <lineage>
        <taxon>Bacteria</taxon>
        <taxon>Candidatus Zambryskiibacteriota</taxon>
    </lineage>
</organism>
<sequence>MTTEKLTWQAPEYLYRQKTADWYWIVAIVTISISLIAIILNNIIFAILIIVSSFTLSLFASRHPKIINVEVDENGVTVDKTRYSYANLDSFWVETGQAHPKVLLKSKKILMPYIVILINDIEPEEVKLVLFKHLQEEEHTEPLLEKFLIYFGF</sequence>